<dbReference type="Pfam" id="PF04893">
    <property type="entry name" value="Yip1"/>
    <property type="match status" value="1"/>
</dbReference>
<keyword evidence="8" id="KW-1185">Reference proteome</keyword>
<dbReference type="InterPro" id="IPR006977">
    <property type="entry name" value="Yip1_dom"/>
</dbReference>
<reference evidence="7 8" key="1">
    <citation type="submission" date="2016-10" db="EMBL/GenBank/DDBJ databases">
        <authorList>
            <person name="de Groot N.N."/>
        </authorList>
    </citation>
    <scope>NUCLEOTIDE SEQUENCE [LARGE SCALE GENOMIC DNA]</scope>
    <source>
        <strain evidence="7 8">DSM 5885</strain>
    </source>
</reference>
<evidence type="ECO:0000256" key="5">
    <source>
        <dbReference type="SAM" id="Phobius"/>
    </source>
</evidence>
<dbReference type="EMBL" id="FNCY01000014">
    <property type="protein sequence ID" value="SDI17014.1"/>
    <property type="molecule type" value="Genomic_DNA"/>
</dbReference>
<evidence type="ECO:0000313" key="8">
    <source>
        <dbReference type="Proteomes" id="UP000198607"/>
    </source>
</evidence>
<evidence type="ECO:0000313" key="7">
    <source>
        <dbReference type="EMBL" id="SDI17014.1"/>
    </source>
</evidence>
<accession>A0A1G8IDM6</accession>
<evidence type="ECO:0000256" key="2">
    <source>
        <dbReference type="ARBA" id="ARBA00022692"/>
    </source>
</evidence>
<keyword evidence="3 5" id="KW-1133">Transmembrane helix</keyword>
<evidence type="ECO:0000256" key="1">
    <source>
        <dbReference type="ARBA" id="ARBA00004141"/>
    </source>
</evidence>
<dbReference type="RefSeq" id="WP_091938690.1">
    <property type="nucleotide sequence ID" value="NZ_FNCY01000014.1"/>
</dbReference>
<name>A0A1G8IDM6_9RHOO</name>
<feature type="transmembrane region" description="Helical" evidence="5">
    <location>
        <begin position="131"/>
        <end position="152"/>
    </location>
</feature>
<feature type="transmembrane region" description="Helical" evidence="5">
    <location>
        <begin position="104"/>
        <end position="125"/>
    </location>
</feature>
<dbReference type="OrthoDB" id="9808452at2"/>
<dbReference type="GO" id="GO:0016020">
    <property type="term" value="C:membrane"/>
    <property type="evidence" value="ECO:0007669"/>
    <property type="project" value="UniProtKB-SubCell"/>
</dbReference>
<gene>
    <name evidence="7" type="ORF">SAMN05660652_02962</name>
</gene>
<evidence type="ECO:0000259" key="6">
    <source>
        <dbReference type="Pfam" id="PF04893"/>
    </source>
</evidence>
<feature type="transmembrane region" description="Helical" evidence="5">
    <location>
        <begin position="164"/>
        <end position="186"/>
    </location>
</feature>
<protein>
    <recommendedName>
        <fullName evidence="6">Yip1 domain-containing protein</fullName>
    </recommendedName>
</protein>
<feature type="transmembrane region" description="Helical" evidence="5">
    <location>
        <begin position="35"/>
        <end position="55"/>
    </location>
</feature>
<keyword evidence="4 5" id="KW-0472">Membrane</keyword>
<dbReference type="AlphaFoldDB" id="A0A1G8IDM6"/>
<proteinExistence type="predicted"/>
<evidence type="ECO:0000256" key="4">
    <source>
        <dbReference type="ARBA" id="ARBA00023136"/>
    </source>
</evidence>
<feature type="transmembrane region" description="Helical" evidence="5">
    <location>
        <begin position="75"/>
        <end position="92"/>
    </location>
</feature>
<evidence type="ECO:0000256" key="3">
    <source>
        <dbReference type="ARBA" id="ARBA00022989"/>
    </source>
</evidence>
<organism evidence="7 8">
    <name type="scientific">Propionivibrio dicarboxylicus</name>
    <dbReference type="NCBI Taxonomy" id="83767"/>
    <lineage>
        <taxon>Bacteria</taxon>
        <taxon>Pseudomonadati</taxon>
        <taxon>Pseudomonadota</taxon>
        <taxon>Betaproteobacteria</taxon>
        <taxon>Rhodocyclales</taxon>
        <taxon>Rhodocyclaceae</taxon>
        <taxon>Propionivibrio</taxon>
    </lineage>
</organism>
<feature type="domain" description="Yip1" evidence="6">
    <location>
        <begin position="8"/>
        <end position="175"/>
    </location>
</feature>
<sequence length="187" mass="20123">MVVVQRVKDILLHPKQTWPLIAAEESDITTIYTQYVMILAMIPAIAGFIGMSLVGTNIGGQTVLVPLFSGVLDMVISYVMSLLMIYALSLLADRLASNFSGEKNIVSALKLIAYSSTSGMVGGIFSLFPGFWFLGFAASLYSLYLLFTGVPVMMKSPTEKALPYTAFLVVGGLIANIVLGLISAIFH</sequence>
<dbReference type="Proteomes" id="UP000198607">
    <property type="component" value="Unassembled WGS sequence"/>
</dbReference>
<keyword evidence="2 5" id="KW-0812">Transmembrane</keyword>
<comment type="subcellular location">
    <subcellularLocation>
        <location evidence="1">Membrane</location>
        <topology evidence="1">Multi-pass membrane protein</topology>
    </subcellularLocation>
</comment>